<gene>
    <name evidence="10" type="ORF">CHS0354_019325</name>
</gene>
<reference evidence="10" key="1">
    <citation type="journal article" date="2021" name="Genome Biol. Evol.">
        <title>A High-Quality Reference Genome for a Parasitic Bivalve with Doubly Uniparental Inheritance (Bivalvia: Unionida).</title>
        <authorList>
            <person name="Smith C.H."/>
        </authorList>
    </citation>
    <scope>NUCLEOTIDE SEQUENCE</scope>
    <source>
        <strain evidence="10">CHS0354</strain>
    </source>
</reference>
<keyword evidence="6" id="KW-1015">Disulfide bond</keyword>
<protein>
    <recommendedName>
        <fullName evidence="12">Counting factor associated protein D</fullName>
    </recommendedName>
</protein>
<evidence type="ECO:0000256" key="2">
    <source>
        <dbReference type="ARBA" id="ARBA00022670"/>
    </source>
</evidence>
<feature type="domain" description="Peptidase C1A papain C-terminal" evidence="8">
    <location>
        <begin position="330"/>
        <end position="547"/>
    </location>
</feature>
<dbReference type="SMART" id="SM00848">
    <property type="entry name" value="Inhibitor_I29"/>
    <property type="match status" value="1"/>
</dbReference>
<comment type="caution">
    <text evidence="10">The sequence shown here is derived from an EMBL/GenBank/DDBJ whole genome shotgun (WGS) entry which is preliminary data.</text>
</comment>
<evidence type="ECO:0000256" key="1">
    <source>
        <dbReference type="ARBA" id="ARBA00008455"/>
    </source>
</evidence>
<evidence type="ECO:0008006" key="12">
    <source>
        <dbReference type="Google" id="ProtNLM"/>
    </source>
</evidence>
<feature type="signal peptide" evidence="7">
    <location>
        <begin position="1"/>
        <end position="24"/>
    </location>
</feature>
<evidence type="ECO:0000259" key="9">
    <source>
        <dbReference type="SMART" id="SM00848"/>
    </source>
</evidence>
<reference evidence="10" key="2">
    <citation type="journal article" date="2021" name="Genome Biol. Evol.">
        <title>Developing a high-quality reference genome for a parasitic bivalve with doubly uniparental inheritance (Bivalvia: Unionida).</title>
        <authorList>
            <person name="Smith C.H."/>
        </authorList>
    </citation>
    <scope>NUCLEOTIDE SEQUENCE</scope>
    <source>
        <strain evidence="10">CHS0354</strain>
        <tissue evidence="10">Mantle</tissue>
    </source>
</reference>
<dbReference type="InterPro" id="IPR000668">
    <property type="entry name" value="Peptidase_C1A_C"/>
</dbReference>
<feature type="domain" description="Cathepsin propeptide inhibitor" evidence="9">
    <location>
        <begin position="246"/>
        <end position="302"/>
    </location>
</feature>
<dbReference type="InterPro" id="IPR039417">
    <property type="entry name" value="Peptidase_C1A_papain-like"/>
</dbReference>
<dbReference type="GO" id="GO:0008234">
    <property type="term" value="F:cysteine-type peptidase activity"/>
    <property type="evidence" value="ECO:0007669"/>
    <property type="project" value="UniProtKB-KW"/>
</dbReference>
<dbReference type="PROSITE" id="PS00639">
    <property type="entry name" value="THIOL_PROTEASE_HIS"/>
    <property type="match status" value="1"/>
</dbReference>
<sequence length="548" mass="61730">MVVSTMRTLIAGVWLFAGVVLSYPQVNDEPPKWGDTYTIIGVLSLPYAEINEPISCYYDAANKRSRIDYYGDMVVTLLRADMGTFGISYKLAPMTDYHVQNKQMCFQVNGTSDAPITVQGCLPDLTGFQKVGSDVVDGAECDVWQKVDMEGGKKNKYTMWVESDNGQPIRYEMMGYDTLLGSHYDKYVIDYSNFDNRAKIPVTEFEVPSNMTCGGFPGPGVAERHILMNPMKEYIHNSKEHIHEMFEHFKNTHKSNYSSEKEHAQRKHIFTHNVRFIHSKNRQGLGYTLAVNHFADKSDNELKYLRGYRYSPGDHGGLPFDKSKYNAKDMPDQFDWRLYGAVTPVKDQGVCGSCWSFGTAETIEGAYFLKTGILVRLSQQELIDCSWGEGNNGCDGGEDFRSYMWIMKNGGLTSEEEYGQYLMADGYCHSDQVKPVVNLKNYVNVTSGDLQALQFAIYHQGPISVAIDASHKSLSFYANGVYYEPKCGNKPDDLDHAVLAVGYGSLNGKAYWLIKNSWSTYWGNDGYVLMSQENNNCGVATNPTYVIL</sequence>
<proteinExistence type="inferred from homology"/>
<dbReference type="SMART" id="SM00645">
    <property type="entry name" value="Pept_C1"/>
    <property type="match status" value="1"/>
</dbReference>
<dbReference type="Proteomes" id="UP001195483">
    <property type="component" value="Unassembled WGS sequence"/>
</dbReference>
<dbReference type="InterPro" id="IPR025661">
    <property type="entry name" value="Pept_asp_AS"/>
</dbReference>
<dbReference type="PANTHER" id="PTHR12411">
    <property type="entry name" value="CYSTEINE PROTEASE FAMILY C1-RELATED"/>
    <property type="match status" value="1"/>
</dbReference>
<evidence type="ECO:0000256" key="4">
    <source>
        <dbReference type="ARBA" id="ARBA00022807"/>
    </source>
</evidence>
<keyword evidence="2" id="KW-0645">Protease</keyword>
<comment type="similarity">
    <text evidence="1">Belongs to the peptidase C1 family.</text>
</comment>
<dbReference type="Gene3D" id="3.90.70.10">
    <property type="entry name" value="Cysteine proteinases"/>
    <property type="match status" value="1"/>
</dbReference>
<organism evidence="10 11">
    <name type="scientific">Potamilus streckersoni</name>
    <dbReference type="NCBI Taxonomy" id="2493646"/>
    <lineage>
        <taxon>Eukaryota</taxon>
        <taxon>Metazoa</taxon>
        <taxon>Spiralia</taxon>
        <taxon>Lophotrochozoa</taxon>
        <taxon>Mollusca</taxon>
        <taxon>Bivalvia</taxon>
        <taxon>Autobranchia</taxon>
        <taxon>Heteroconchia</taxon>
        <taxon>Palaeoheterodonta</taxon>
        <taxon>Unionida</taxon>
        <taxon>Unionoidea</taxon>
        <taxon>Unionidae</taxon>
        <taxon>Ambleminae</taxon>
        <taxon>Lampsilini</taxon>
        <taxon>Potamilus</taxon>
    </lineage>
</organism>
<keyword evidence="5" id="KW-0865">Zymogen</keyword>
<dbReference type="FunFam" id="3.90.70.10:FF:000087">
    <property type="entry name" value="Counting factor associated protein D"/>
    <property type="match status" value="1"/>
</dbReference>
<dbReference type="GO" id="GO:0006508">
    <property type="term" value="P:proteolysis"/>
    <property type="evidence" value="ECO:0007669"/>
    <property type="project" value="UniProtKB-KW"/>
</dbReference>
<dbReference type="PROSITE" id="PS00640">
    <property type="entry name" value="THIOL_PROTEASE_ASN"/>
    <property type="match status" value="1"/>
</dbReference>
<dbReference type="EMBL" id="JAEAOA010001195">
    <property type="protein sequence ID" value="KAK3592070.1"/>
    <property type="molecule type" value="Genomic_DNA"/>
</dbReference>
<evidence type="ECO:0000256" key="3">
    <source>
        <dbReference type="ARBA" id="ARBA00022801"/>
    </source>
</evidence>
<evidence type="ECO:0000313" key="11">
    <source>
        <dbReference type="Proteomes" id="UP001195483"/>
    </source>
</evidence>
<feature type="chain" id="PRO_5042145253" description="Counting factor associated protein D" evidence="7">
    <location>
        <begin position="25"/>
        <end position="548"/>
    </location>
</feature>
<dbReference type="Pfam" id="PF08246">
    <property type="entry name" value="Inhibitor_I29"/>
    <property type="match status" value="1"/>
</dbReference>
<dbReference type="InterPro" id="IPR013128">
    <property type="entry name" value="Peptidase_C1A"/>
</dbReference>
<reference evidence="10" key="3">
    <citation type="submission" date="2023-05" db="EMBL/GenBank/DDBJ databases">
        <authorList>
            <person name="Smith C.H."/>
        </authorList>
    </citation>
    <scope>NUCLEOTIDE SEQUENCE</scope>
    <source>
        <strain evidence="10">CHS0354</strain>
        <tissue evidence="10">Mantle</tissue>
    </source>
</reference>
<keyword evidence="4" id="KW-0788">Thiol protease</keyword>
<keyword evidence="3" id="KW-0378">Hydrolase</keyword>
<dbReference type="PROSITE" id="PS00139">
    <property type="entry name" value="THIOL_PROTEASE_CYS"/>
    <property type="match status" value="1"/>
</dbReference>
<dbReference type="InterPro" id="IPR025660">
    <property type="entry name" value="Pept_his_AS"/>
</dbReference>
<evidence type="ECO:0000256" key="5">
    <source>
        <dbReference type="ARBA" id="ARBA00023145"/>
    </source>
</evidence>
<accession>A0AAE0SHH8</accession>
<evidence type="ECO:0000259" key="8">
    <source>
        <dbReference type="SMART" id="SM00645"/>
    </source>
</evidence>
<dbReference type="CDD" id="cd02248">
    <property type="entry name" value="Peptidase_C1A"/>
    <property type="match status" value="1"/>
</dbReference>
<dbReference type="SUPFAM" id="SSF54001">
    <property type="entry name" value="Cysteine proteinases"/>
    <property type="match status" value="1"/>
</dbReference>
<dbReference type="InterPro" id="IPR000169">
    <property type="entry name" value="Pept_cys_AS"/>
</dbReference>
<keyword evidence="7" id="KW-0732">Signal</keyword>
<dbReference type="AlphaFoldDB" id="A0AAE0SHH8"/>
<evidence type="ECO:0000256" key="6">
    <source>
        <dbReference type="ARBA" id="ARBA00023157"/>
    </source>
</evidence>
<evidence type="ECO:0000313" key="10">
    <source>
        <dbReference type="EMBL" id="KAK3592070.1"/>
    </source>
</evidence>
<name>A0AAE0SHH8_9BIVA</name>
<evidence type="ECO:0000256" key="7">
    <source>
        <dbReference type="SAM" id="SignalP"/>
    </source>
</evidence>
<dbReference type="Pfam" id="PF00112">
    <property type="entry name" value="Peptidase_C1"/>
    <property type="match status" value="1"/>
</dbReference>
<dbReference type="InterPro" id="IPR038765">
    <property type="entry name" value="Papain-like_cys_pep_sf"/>
</dbReference>
<dbReference type="PRINTS" id="PR00705">
    <property type="entry name" value="PAPAIN"/>
</dbReference>
<keyword evidence="11" id="KW-1185">Reference proteome</keyword>
<dbReference type="InterPro" id="IPR013201">
    <property type="entry name" value="Prot_inhib_I29"/>
</dbReference>